<protein>
    <submittedName>
        <fullName evidence="1">Uncharacterized protein</fullName>
    </submittedName>
</protein>
<keyword evidence="2" id="KW-1185">Reference proteome</keyword>
<sequence>MPVVFMPNAPSFGRTNNLCTNDAKMWLPEDLETLREILTAGVFELNEPDKSDVHPPQDIQVAQYFHLIHAASLGSTKLTLDSLARDTMMYLGYLSRPGNVAQIEPLSWPHAQVVANALGAYYKNLSDARKAALVEPGIEPDYVTTLKNGHFDMVLPAFSFIGSQPCFYLIPITSSFASAVARGEFPSHPTSVFYCEVQVPFPYLGMVLRNQRLVILKMFEAFKQFIPTNFRELCRFHSQFGGAIPQPINPTYTSNVWTRLQTFFQDIDQMCLA</sequence>
<accession>A0AAV4ZZB2</accession>
<reference evidence="1" key="1">
    <citation type="submission" date="2021-10" db="EMBL/GenBank/DDBJ databases">
        <title>De novo Genome Assembly of Clathrus columnatus (Basidiomycota, Fungi) Using Illumina and Nanopore Sequence Data.</title>
        <authorList>
            <person name="Ogiso-Tanaka E."/>
            <person name="Itagaki H."/>
            <person name="Hosoya T."/>
            <person name="Hosaka K."/>
        </authorList>
    </citation>
    <scope>NUCLEOTIDE SEQUENCE</scope>
    <source>
        <strain evidence="1">MO-923</strain>
    </source>
</reference>
<evidence type="ECO:0000313" key="2">
    <source>
        <dbReference type="Proteomes" id="UP001050691"/>
    </source>
</evidence>
<organism evidence="1 2">
    <name type="scientific">Clathrus columnatus</name>
    <dbReference type="NCBI Taxonomy" id="1419009"/>
    <lineage>
        <taxon>Eukaryota</taxon>
        <taxon>Fungi</taxon>
        <taxon>Dikarya</taxon>
        <taxon>Basidiomycota</taxon>
        <taxon>Agaricomycotina</taxon>
        <taxon>Agaricomycetes</taxon>
        <taxon>Phallomycetidae</taxon>
        <taxon>Phallales</taxon>
        <taxon>Clathraceae</taxon>
        <taxon>Clathrus</taxon>
    </lineage>
</organism>
<gene>
    <name evidence="1" type="ORF">Clacol_001902</name>
</gene>
<proteinExistence type="predicted"/>
<evidence type="ECO:0000313" key="1">
    <source>
        <dbReference type="EMBL" id="GJJ07697.1"/>
    </source>
</evidence>
<comment type="caution">
    <text evidence="1">The sequence shown here is derived from an EMBL/GenBank/DDBJ whole genome shotgun (WGS) entry which is preliminary data.</text>
</comment>
<dbReference type="Proteomes" id="UP001050691">
    <property type="component" value="Unassembled WGS sequence"/>
</dbReference>
<name>A0AAV4ZZB2_9AGAM</name>
<dbReference type="AlphaFoldDB" id="A0AAV4ZZB2"/>
<dbReference type="EMBL" id="BPWL01000002">
    <property type="protein sequence ID" value="GJJ07697.1"/>
    <property type="molecule type" value="Genomic_DNA"/>
</dbReference>